<dbReference type="RefSeq" id="WP_121048951.1">
    <property type="nucleotide sequence ID" value="NZ_AP018711.1"/>
</dbReference>
<evidence type="ECO:0000256" key="4">
    <source>
        <dbReference type="SAM" id="SignalP"/>
    </source>
</evidence>
<evidence type="ECO:0000256" key="2">
    <source>
        <dbReference type="ARBA" id="ARBA00022729"/>
    </source>
</evidence>
<reference evidence="6 8" key="2">
    <citation type="submission" date="2018-10" db="EMBL/GenBank/DDBJ databases">
        <title>Genomic Encyclopedia of Type Strains, Phase IV (KMG-IV): sequencing the most valuable type-strain genomes for metagenomic binning, comparative biology and taxonomic classification.</title>
        <authorList>
            <person name="Goeker M."/>
        </authorList>
    </citation>
    <scope>NUCLEOTIDE SEQUENCE [LARGE SCALE GENOMIC DNA]</scope>
    <source>
        <strain evidence="6 8">DSM 19791</strain>
    </source>
</reference>
<dbReference type="SMART" id="SM00935">
    <property type="entry name" value="OmpH"/>
    <property type="match status" value="1"/>
</dbReference>
<feature type="signal peptide" evidence="4">
    <location>
        <begin position="1"/>
        <end position="26"/>
    </location>
</feature>
<dbReference type="GO" id="GO:0051082">
    <property type="term" value="F:unfolded protein binding"/>
    <property type="evidence" value="ECO:0007669"/>
    <property type="project" value="InterPro"/>
</dbReference>
<feature type="chain" id="PRO_5042116911" evidence="4">
    <location>
        <begin position="27"/>
        <end position="189"/>
    </location>
</feature>
<keyword evidence="3" id="KW-0175">Coiled coil</keyword>
<dbReference type="EMBL" id="AP018711">
    <property type="protein sequence ID" value="BBE35053.1"/>
    <property type="molecule type" value="Genomic_DNA"/>
</dbReference>
<comment type="similarity">
    <text evidence="1">Belongs to the Skp family.</text>
</comment>
<protein>
    <submittedName>
        <fullName evidence="6">Periplasmic chaperone for outer membrane proteins Skp</fullName>
    </submittedName>
</protein>
<organism evidence="5 7">
    <name type="scientific">Sphingosinicella microcystinivorans</name>
    <dbReference type="NCBI Taxonomy" id="335406"/>
    <lineage>
        <taxon>Bacteria</taxon>
        <taxon>Pseudomonadati</taxon>
        <taxon>Pseudomonadota</taxon>
        <taxon>Alphaproteobacteria</taxon>
        <taxon>Sphingomonadales</taxon>
        <taxon>Sphingosinicellaceae</taxon>
        <taxon>Sphingosinicella</taxon>
    </lineage>
</organism>
<evidence type="ECO:0000313" key="5">
    <source>
        <dbReference type="EMBL" id="BBE35053.1"/>
    </source>
</evidence>
<dbReference type="KEGG" id="smic:SmB9_27110"/>
<dbReference type="PANTHER" id="PTHR35089">
    <property type="entry name" value="CHAPERONE PROTEIN SKP"/>
    <property type="match status" value="1"/>
</dbReference>
<gene>
    <name evidence="6" type="ORF">DFR51_1609</name>
    <name evidence="5" type="ORF">SmB9_27110</name>
</gene>
<evidence type="ECO:0000313" key="8">
    <source>
        <dbReference type="Proteomes" id="UP000276029"/>
    </source>
</evidence>
<accession>A0AAD1G1Q3</accession>
<dbReference type="SUPFAM" id="SSF111384">
    <property type="entry name" value="OmpH-like"/>
    <property type="match status" value="1"/>
</dbReference>
<dbReference type="GO" id="GO:0050821">
    <property type="term" value="P:protein stabilization"/>
    <property type="evidence" value="ECO:0007669"/>
    <property type="project" value="TreeGrafter"/>
</dbReference>
<keyword evidence="2 4" id="KW-0732">Signal</keyword>
<dbReference type="AlphaFoldDB" id="A0AAD1G1Q3"/>
<sequence>MKMLTRVAIAGALAFTALPTVALAQAAPPIVVVDMGRIAAESAASKSAEPQLKAKFESVQARAKTLGDQFRGEYENLQKAQPSMAKEAFQAKAKELQQRQVTAENEVRGKEQDYARSVQYVRQQILEAVNPIITAVMREKGASLALDRDVTLATAQSLDVTNEVMTRLNSALPRVNVNPPAAPAAAPKK</sequence>
<dbReference type="Pfam" id="PF03938">
    <property type="entry name" value="OmpH"/>
    <property type="match status" value="1"/>
</dbReference>
<dbReference type="Gene3D" id="3.30.910.20">
    <property type="entry name" value="Skp domain"/>
    <property type="match status" value="1"/>
</dbReference>
<dbReference type="Proteomes" id="UP000275727">
    <property type="component" value="Chromosome"/>
</dbReference>
<reference evidence="5 7" key="1">
    <citation type="submission" date="2018-06" db="EMBL/GenBank/DDBJ databases">
        <title>Complete Genome Sequence of the Microcystin-Degrading Bacterium Sphingosinicella microcystinivorans Strain B-9.</title>
        <authorList>
            <person name="Jin H."/>
            <person name="Nishizawa T."/>
            <person name="Guo Y."/>
            <person name="Nishizawa A."/>
            <person name="Park H."/>
            <person name="Kato H."/>
            <person name="Tsuji K."/>
            <person name="Harada K."/>
        </authorList>
    </citation>
    <scope>NUCLEOTIDE SEQUENCE [LARGE SCALE GENOMIC DNA]</scope>
    <source>
        <strain evidence="5 7">B9</strain>
    </source>
</reference>
<dbReference type="PANTHER" id="PTHR35089:SF1">
    <property type="entry name" value="CHAPERONE PROTEIN SKP"/>
    <property type="match status" value="1"/>
</dbReference>
<dbReference type="GO" id="GO:0005829">
    <property type="term" value="C:cytosol"/>
    <property type="evidence" value="ECO:0007669"/>
    <property type="project" value="TreeGrafter"/>
</dbReference>
<proteinExistence type="inferred from homology"/>
<evidence type="ECO:0000256" key="3">
    <source>
        <dbReference type="SAM" id="Coils"/>
    </source>
</evidence>
<evidence type="ECO:0000313" key="7">
    <source>
        <dbReference type="Proteomes" id="UP000275727"/>
    </source>
</evidence>
<name>A0AAD1G1Q3_SPHMI</name>
<keyword evidence="8" id="KW-1185">Reference proteome</keyword>
<dbReference type="EMBL" id="RBWX01000007">
    <property type="protein sequence ID" value="RKS92033.1"/>
    <property type="molecule type" value="Genomic_DNA"/>
</dbReference>
<dbReference type="InterPro" id="IPR024930">
    <property type="entry name" value="Skp_dom_sf"/>
</dbReference>
<evidence type="ECO:0000256" key="1">
    <source>
        <dbReference type="ARBA" id="ARBA00009091"/>
    </source>
</evidence>
<dbReference type="Proteomes" id="UP000276029">
    <property type="component" value="Unassembled WGS sequence"/>
</dbReference>
<dbReference type="InterPro" id="IPR005632">
    <property type="entry name" value="Chaperone_Skp"/>
</dbReference>
<evidence type="ECO:0000313" key="6">
    <source>
        <dbReference type="EMBL" id="RKS92033.1"/>
    </source>
</evidence>
<feature type="coiled-coil region" evidence="3">
    <location>
        <begin position="86"/>
        <end position="113"/>
    </location>
</feature>